<dbReference type="PANTHER" id="PTHR31064">
    <property type="entry name" value="POTASSIUM TRANSPORT PROTEIN DDB_G0292412-RELATED"/>
    <property type="match status" value="1"/>
</dbReference>
<evidence type="ECO:0000256" key="2">
    <source>
        <dbReference type="ARBA" id="ARBA00022448"/>
    </source>
</evidence>
<proteinExistence type="predicted"/>
<protein>
    <submittedName>
        <fullName evidence="9">Uncharacterized protein</fullName>
    </submittedName>
</protein>
<evidence type="ECO:0000256" key="4">
    <source>
        <dbReference type="ARBA" id="ARBA00022989"/>
    </source>
</evidence>
<dbReference type="GO" id="GO:0030001">
    <property type="term" value="P:metal ion transport"/>
    <property type="evidence" value="ECO:0007669"/>
    <property type="project" value="UniProtKB-ARBA"/>
</dbReference>
<feature type="transmembrane region" description="Helical" evidence="8">
    <location>
        <begin position="178"/>
        <end position="200"/>
    </location>
</feature>
<keyword evidence="5" id="KW-0406">Ion transport</keyword>
<keyword evidence="4 8" id="KW-1133">Transmembrane helix</keyword>
<keyword evidence="6 8" id="KW-0472">Membrane</keyword>
<evidence type="ECO:0000256" key="5">
    <source>
        <dbReference type="ARBA" id="ARBA00023065"/>
    </source>
</evidence>
<comment type="subcellular location">
    <subcellularLocation>
        <location evidence="1">Membrane</location>
        <topology evidence="1">Multi-pass membrane protein</topology>
    </subcellularLocation>
</comment>
<name>A0A058Z2E0_FONAL</name>
<evidence type="ECO:0000256" key="8">
    <source>
        <dbReference type="SAM" id="Phobius"/>
    </source>
</evidence>
<dbReference type="GO" id="GO:0005886">
    <property type="term" value="C:plasma membrane"/>
    <property type="evidence" value="ECO:0007669"/>
    <property type="project" value="TreeGrafter"/>
</dbReference>
<evidence type="ECO:0000256" key="3">
    <source>
        <dbReference type="ARBA" id="ARBA00022692"/>
    </source>
</evidence>
<dbReference type="GeneID" id="20529439"/>
<keyword evidence="3 8" id="KW-0812">Transmembrane</keyword>
<evidence type="ECO:0000256" key="1">
    <source>
        <dbReference type="ARBA" id="ARBA00004141"/>
    </source>
</evidence>
<evidence type="ECO:0000313" key="9">
    <source>
        <dbReference type="EMBL" id="KCV68420.1"/>
    </source>
</evidence>
<feature type="compositionally biased region" description="Low complexity" evidence="7">
    <location>
        <begin position="649"/>
        <end position="662"/>
    </location>
</feature>
<organism evidence="9">
    <name type="scientific">Fonticula alba</name>
    <name type="common">Slime mold</name>
    <dbReference type="NCBI Taxonomy" id="691883"/>
    <lineage>
        <taxon>Eukaryota</taxon>
        <taxon>Rotosphaerida</taxon>
        <taxon>Fonticulaceae</taxon>
        <taxon>Fonticula</taxon>
    </lineage>
</organism>
<dbReference type="InterPro" id="IPR051143">
    <property type="entry name" value="TrkH_K-transport"/>
</dbReference>
<dbReference type="RefSeq" id="XP_009496852.1">
    <property type="nucleotide sequence ID" value="XM_009498577.1"/>
</dbReference>
<feature type="region of interest" description="Disordered" evidence="7">
    <location>
        <begin position="1"/>
        <end position="71"/>
    </location>
</feature>
<keyword evidence="10" id="KW-1185">Reference proteome</keyword>
<feature type="transmembrane region" description="Helical" evidence="8">
    <location>
        <begin position="148"/>
        <end position="166"/>
    </location>
</feature>
<feature type="transmembrane region" description="Helical" evidence="8">
    <location>
        <begin position="206"/>
        <end position="230"/>
    </location>
</feature>
<dbReference type="AlphaFoldDB" id="A0A058Z2E0"/>
<feature type="compositionally biased region" description="Gly residues" evidence="7">
    <location>
        <begin position="894"/>
        <end position="906"/>
    </location>
</feature>
<reference evidence="9" key="1">
    <citation type="submission" date="2013-04" db="EMBL/GenBank/DDBJ databases">
        <title>The Genome Sequence of Fonticula alba ATCC 38817.</title>
        <authorList>
            <consortium name="The Broad Institute Genomics Platform"/>
            <person name="Russ C."/>
            <person name="Cuomo C."/>
            <person name="Burger G."/>
            <person name="Gray M.W."/>
            <person name="Holland P.W.H."/>
            <person name="King N."/>
            <person name="Lang F.B.F."/>
            <person name="Roger A.J."/>
            <person name="Ruiz-Trillo I."/>
            <person name="Brown M."/>
            <person name="Walker B."/>
            <person name="Young S."/>
            <person name="Zeng Q."/>
            <person name="Gargeya S."/>
            <person name="Fitzgerald M."/>
            <person name="Haas B."/>
            <person name="Abouelleil A."/>
            <person name="Allen A.W."/>
            <person name="Alvarado L."/>
            <person name="Arachchi H.M."/>
            <person name="Berlin A.M."/>
            <person name="Chapman S.B."/>
            <person name="Gainer-Dewar J."/>
            <person name="Goldberg J."/>
            <person name="Griggs A."/>
            <person name="Gujja S."/>
            <person name="Hansen M."/>
            <person name="Howarth C."/>
            <person name="Imamovic A."/>
            <person name="Ireland A."/>
            <person name="Larimer J."/>
            <person name="McCowan C."/>
            <person name="Murphy C."/>
            <person name="Pearson M."/>
            <person name="Poon T.W."/>
            <person name="Priest M."/>
            <person name="Roberts A."/>
            <person name="Saif S."/>
            <person name="Shea T."/>
            <person name="Sisk P."/>
            <person name="Sykes S."/>
            <person name="Wortman J."/>
            <person name="Nusbaum C."/>
            <person name="Birren B."/>
        </authorList>
    </citation>
    <scope>NUCLEOTIDE SEQUENCE [LARGE SCALE GENOMIC DNA]</scope>
    <source>
        <strain evidence="9">ATCC 38817</strain>
    </source>
</reference>
<dbReference type="InterPro" id="IPR003445">
    <property type="entry name" value="Cat_transpt"/>
</dbReference>
<feature type="compositionally biased region" description="Polar residues" evidence="7">
    <location>
        <begin position="954"/>
        <end position="965"/>
    </location>
</feature>
<feature type="transmembrane region" description="Helical" evidence="8">
    <location>
        <begin position="414"/>
        <end position="433"/>
    </location>
</feature>
<keyword evidence="2" id="KW-0813">Transport</keyword>
<feature type="transmembrane region" description="Helical" evidence="8">
    <location>
        <begin position="257"/>
        <end position="286"/>
    </location>
</feature>
<sequence>MPPGAGAHLADRRRIHRPFSPQDPGEDVPMAMLGERGPPLHHQTQGDALPGPQQHQQPDNADSEPEIPYTTRYHSSTRLRRMLGWPVRLVRQAFDDLSLRLQHLQESARGARDTLQVDDTGHRHGPVVLWALVAYSLVARYANFLRLHVAYIVLVCLLCSLAVWLIESHNPATPLTGGYFDSFAAAAVTVSLTGMSIVPLSDMHTASLVVCMVCTILCSNILLSVVPVLIRRSYFERTLRRTLVMDRRMRDRQPIELRALTLVIRIALCYFAAVIVLGTVVLLLLVTLDPSARAILRQGGVVFPPGAGPGGVNAGEPRHPLFWALFHTISAFSTIGTALHPDSFAPWAGHPSILWFFASLTFLGHSLYPIIFRAIVAGLHRWVGRRRAGTPYAFLLAHPRHCYTHMFSRVHTRWLLLTVVVMFLFELFTFIGLEWNKAIFTGMGQAQRLANTMFTIASNRTTGSNSISVPDTVPVAQFLMMCFMMISSTPIHIALRYSTIPVSVNGADKVAASAASAAAAAAAAGTGGPGGTLPGPAGVPGTGSTADLALGGVAIAAPGPSGASTLRRKRPWRQDPHGGPPGAGAGNDPAPLPGSPVLHLDTRLGLAPAGDDADRPGDLAEEQEDWLAGGSPGGRASFGAESFSSRTQAAPGVGNAGPGSNVGPVPGGDLTYMVPEGLSAGAAAEVLAAGGEVANNFDPATGGPNPAAATSLVRSRETLRAQVKSSVFRHPFFLFLAMYLILILETDNLGIGDPSRPGNITIFNILFEVVSAYGNIGLSLGYPGAVTSLSGRMTLASRLIILLTMLLGRHRHLPHSIDSAVNLFPDDLVFLAVVEQQLLQDAAPPGGGGTDPGGGGPGAAAAGAHASSDMEKAIGGRGSGEWSRSPPPAYSAGGSAGSPTGRGGPADDGPPAPEGHHHHPPGAGGPFTLVAEAGHAGAGATRDASPDLGATDHSLLSTIGQSHMPSNPPPSPTQ</sequence>
<dbReference type="Proteomes" id="UP000030693">
    <property type="component" value="Unassembled WGS sequence"/>
</dbReference>
<evidence type="ECO:0000256" key="6">
    <source>
        <dbReference type="ARBA" id="ARBA00023136"/>
    </source>
</evidence>
<feature type="compositionally biased region" description="Gly residues" evidence="7">
    <location>
        <begin position="845"/>
        <end position="858"/>
    </location>
</feature>
<dbReference type="OMA" id="ICATIVW"/>
<feature type="transmembrane region" description="Helical" evidence="8">
    <location>
        <begin position="353"/>
        <end position="376"/>
    </location>
</feature>
<gene>
    <name evidence="9" type="ORF">H696_04714</name>
</gene>
<dbReference type="EMBL" id="KB932208">
    <property type="protein sequence ID" value="KCV68420.1"/>
    <property type="molecule type" value="Genomic_DNA"/>
</dbReference>
<dbReference type="Pfam" id="PF02386">
    <property type="entry name" value="TrkH"/>
    <property type="match status" value="2"/>
</dbReference>
<feature type="transmembrane region" description="Helical" evidence="8">
    <location>
        <begin position="726"/>
        <end position="744"/>
    </location>
</feature>
<feature type="transmembrane region" description="Helical" evidence="8">
    <location>
        <begin position="475"/>
        <end position="495"/>
    </location>
</feature>
<dbReference type="eggNOG" id="KOG1341">
    <property type="taxonomic scope" value="Eukaryota"/>
</dbReference>
<accession>A0A058Z2E0</accession>
<evidence type="ECO:0000313" key="10">
    <source>
        <dbReference type="Proteomes" id="UP000030693"/>
    </source>
</evidence>
<dbReference type="OrthoDB" id="9999863at2759"/>
<evidence type="ECO:0000256" key="7">
    <source>
        <dbReference type="SAM" id="MobiDB-lite"/>
    </source>
</evidence>
<dbReference type="STRING" id="691883.A0A058Z2E0"/>
<feature type="region of interest" description="Disordered" evidence="7">
    <location>
        <begin position="559"/>
        <end position="662"/>
    </location>
</feature>
<feature type="region of interest" description="Disordered" evidence="7">
    <location>
        <begin position="841"/>
        <end position="974"/>
    </location>
</feature>
<dbReference type="PANTHER" id="PTHR31064:SF30">
    <property type="entry name" value="HIGH-AFFINITY POTASSIUM TRANSPORT PROTEIN-RELATED"/>
    <property type="match status" value="1"/>
</dbReference>
<dbReference type="GO" id="GO:0008324">
    <property type="term" value="F:monoatomic cation transmembrane transporter activity"/>
    <property type="evidence" value="ECO:0007669"/>
    <property type="project" value="InterPro"/>
</dbReference>